<proteinExistence type="predicted"/>
<gene>
    <name evidence="7" type="ORF">GCM10007424_21580</name>
</gene>
<keyword evidence="2" id="KW-0812">Transmembrane</keyword>
<feature type="domain" description="Translocation and assembly module TamB C-terminal" evidence="6">
    <location>
        <begin position="990"/>
        <end position="1414"/>
    </location>
</feature>
<dbReference type="RefSeq" id="WP_188621301.1">
    <property type="nucleotide sequence ID" value="NZ_BMJE01000005.1"/>
</dbReference>
<evidence type="ECO:0000256" key="1">
    <source>
        <dbReference type="ARBA" id="ARBA00004167"/>
    </source>
</evidence>
<dbReference type="Pfam" id="PF04357">
    <property type="entry name" value="TamB"/>
    <property type="match status" value="1"/>
</dbReference>
<keyword evidence="3" id="KW-1133">Transmembrane helix</keyword>
<dbReference type="InterPro" id="IPR007452">
    <property type="entry name" value="TamB_C"/>
</dbReference>
<evidence type="ECO:0000313" key="7">
    <source>
        <dbReference type="EMBL" id="GGB81151.1"/>
    </source>
</evidence>
<evidence type="ECO:0000259" key="6">
    <source>
        <dbReference type="Pfam" id="PF04357"/>
    </source>
</evidence>
<comment type="caution">
    <text evidence="7">The sequence shown here is derived from an EMBL/GenBank/DDBJ whole genome shotgun (WGS) entry which is preliminary data.</text>
</comment>
<dbReference type="EMBL" id="BMJE01000005">
    <property type="protein sequence ID" value="GGB81151.1"/>
    <property type="molecule type" value="Genomic_DNA"/>
</dbReference>
<reference evidence="8" key="1">
    <citation type="journal article" date="2019" name="Int. J. Syst. Evol. Microbiol.">
        <title>The Global Catalogue of Microorganisms (GCM) 10K type strain sequencing project: providing services to taxonomists for standard genome sequencing and annotation.</title>
        <authorList>
            <consortium name="The Broad Institute Genomics Platform"/>
            <consortium name="The Broad Institute Genome Sequencing Center for Infectious Disease"/>
            <person name="Wu L."/>
            <person name="Ma J."/>
        </authorList>
    </citation>
    <scope>NUCLEOTIDE SEQUENCE [LARGE SCALE GENOMIC DNA]</scope>
    <source>
        <strain evidence="8">CGMCC 1.15461</strain>
    </source>
</reference>
<evidence type="ECO:0000256" key="2">
    <source>
        <dbReference type="ARBA" id="ARBA00022692"/>
    </source>
</evidence>
<evidence type="ECO:0000256" key="3">
    <source>
        <dbReference type="ARBA" id="ARBA00022989"/>
    </source>
</evidence>
<sequence length="1478" mass="166937">MGIALSLPFVQTKLAHYATDKLNENLGTNIQVEKVAISLFGSVKLKKVLILDHHNDTLISADRIQTNILSFKQLTNNKFQFGTIKADALTFHMKTYKGEDNSSLDVFVKSLDNGKKGDGSFRLNADELYVTNGRYRLTNENGTTPKILDFQKLNGELSNFSIKGPSVSAGIENLSLLDHRGLFVENLTGDYTYNPDSMFLTDFDLKTANSTLKGDVKLTYTREDMKDFINKVKFDFKVEKGAVSSNDLNYFYNEFGENQKFYLSTTLTGPLNNFVLHDLKLLDDEHSKIIGTVNFKNLFDKEGPGFYMDGNFSDVTSKYNNLREIMPRILGKSLPKVLDKLGWVNLTGHVKLTKKDLETDLQIMSELGEAEANLTIDDFNKPDIAKYSGTVNLYGFNIGVLAENNIIGNTTANLVVNGTGFNNQSLNTTLKGNISKLRFNGYTYSSITVDGRMKWPYYKGVINSNDPNLLMSFDGLVDIRKKANEYDFHAQIDYADLAALKLIKQDTISIFKGDLLLNATGNTINNLAGTLQISRLSYQNSRSSYYFEDFYVNSTFDDDDIRTITFNSTDIIEGRVRGKFDVNQLPKVVENAMGSLYTNYSPYKVKKGQFLDFNFTIYNKIIGIFLPDVTLAKNTKLRGRINADKGDFVLDFNSPKITLKDNYFNNLSVDINNKNPLYNTYISMDSLRTKTYKVSDFNLVNVTESDTLYLRSEFKGGEEAKDYFNINLYHTINKDNKSVVGLKRSEINFKDYLWYLNEENEADNKVIFNKKLTDFKIDKITLSHNKEKVELMGVMRDSTYKDVTLRFNEVALEKVTPSLGNLEFGGKINGDITVKQQRSEYKPQSMLTITDLRMNDNILGDLDLQIYGDEKLRKFNVSSTIFKDEEEKLYTYGSIDIVNQQTELSLDAIFTDFDISFLEIFLSTIFPDIRGNATGRAAIVGNIKEPEIDARFYLNDAGLKVGYLNTDYAFEPNSVIDLTEKEIFFRRPKMTDTKYNTFGYLEGKVTHNMFKDWGLDLKIETDRLVALDTEDSDDAMFYGTAFMDGTATVTGPTTALYIGVKAKSAKGTDIKIPINNTGSGGSNPYIDFLSPEEKEKKGIEQVVANTRLYKGMEMAFNFEVTPDAKLEIIIDKNTGHGLSARGNGNMLLEINTLGKFNMWGDFQVSEGIYNFKYAGLFDKQLVAKPGGYISWEGDPTRARLNLEAVYKTQANPSVLLENASFSRNIPVEVVIQLTGNLMQPDHEFQINFPNVSSVVKSDLEYRLNDPDMRQKQALSLLYQRSFLSPTNANSMAYAPLLETASSLFNDLFSDDDSKVQVGVNYVQGERNPYVETNSQLGVTLSSQINDRITVNGQVGVPVGGVNESSIVGNIEAQFRLNDDNSLKARVFNRENDINFLGEGIGYTQGIGLTYEVDFNTLNELWRKIFRKTELKTDSDSGNHIPDSELSPEFIQFSENRNKKKTKKEDKDEKPPERIPEID</sequence>
<protein>
    <submittedName>
        <fullName evidence="7">DUF490 domain-containing protein</fullName>
    </submittedName>
</protein>
<keyword evidence="8" id="KW-1185">Reference proteome</keyword>
<keyword evidence="4" id="KW-0472">Membrane</keyword>
<feature type="region of interest" description="Disordered" evidence="5">
    <location>
        <begin position="1432"/>
        <end position="1478"/>
    </location>
</feature>
<evidence type="ECO:0000256" key="5">
    <source>
        <dbReference type="SAM" id="MobiDB-lite"/>
    </source>
</evidence>
<organism evidence="7 8">
    <name type="scientific">Flavobacterium suaedae</name>
    <dbReference type="NCBI Taxonomy" id="1767027"/>
    <lineage>
        <taxon>Bacteria</taxon>
        <taxon>Pseudomonadati</taxon>
        <taxon>Bacteroidota</taxon>
        <taxon>Flavobacteriia</taxon>
        <taxon>Flavobacteriales</taxon>
        <taxon>Flavobacteriaceae</taxon>
        <taxon>Flavobacterium</taxon>
    </lineage>
</organism>
<evidence type="ECO:0000313" key="8">
    <source>
        <dbReference type="Proteomes" id="UP000615760"/>
    </source>
</evidence>
<comment type="subcellular location">
    <subcellularLocation>
        <location evidence="1">Membrane</location>
        <topology evidence="1">Single-pass membrane protein</topology>
    </subcellularLocation>
</comment>
<feature type="compositionally biased region" description="Basic and acidic residues" evidence="5">
    <location>
        <begin position="1462"/>
        <end position="1478"/>
    </location>
</feature>
<name>A0ABQ1JYA8_9FLAO</name>
<evidence type="ECO:0000256" key="4">
    <source>
        <dbReference type="ARBA" id="ARBA00023136"/>
    </source>
</evidence>
<accession>A0ABQ1JYA8</accession>
<dbReference type="Proteomes" id="UP000615760">
    <property type="component" value="Unassembled WGS sequence"/>
</dbReference>